<gene>
    <name evidence="2" type="ORF">CBR_g70703</name>
</gene>
<feature type="region of interest" description="Disordered" evidence="1">
    <location>
        <begin position="1"/>
        <end position="82"/>
    </location>
</feature>
<feature type="compositionally biased region" description="Pro residues" evidence="1">
    <location>
        <begin position="45"/>
        <end position="54"/>
    </location>
</feature>
<feature type="region of interest" description="Disordered" evidence="1">
    <location>
        <begin position="229"/>
        <end position="261"/>
    </location>
</feature>
<sequence length="589" mass="57270">MEWQKRWKLRPTGLAKQLEKDGATVSSAAPAVSSAEEEKASSSQPPSPSPPPQPTAVASTAASTSPAAGTAAATEPSPTKSMWGEEMVGVRKAASSAASAAGDAVSSAAKGAQLGGTKSFTPVTSFVGVGRGAKGVTTVGRVGTARGVAAIPARAGAGGVGAGVGVGGELGVSGVGGGGRGGGKAAVATSTGSAAAEGGSKGLPVTSPGAGGGGGLKAVPTAVAAAGRGAGGKGLSTGAGTKAGVGGGGKGTVASGTPAPWAKGVSPAPAGEGGGGMGGGGGGGMGGGGVGGMGGGGGGVGYSKAGTLSKVEAVTHTLGAKGAQAAGATAIPMGKKGTMSATAPWGGLRGSSPAKFGTGTGTLDTRGSMKGSEGGGSFKGDEAGKLSGRVTAGKVHTGGQGETMDLSSETGKLVKAAAAQFEAGIGEQVKIWLERDVSGASTRKIDANVDALVAEGEEQYEGIADSLDDDSTAFFEWDLESLQKRTWIWLELMLRERFPTGQTLGDLLADGEILVRLMKVLRPRLRLPDISNLLPKGAETTPALYKIGSRLGYYAVSNAATFLRVVPRLGIDLGEKLAPTCNIKQIIYM</sequence>
<protein>
    <submittedName>
        <fullName evidence="2">Uncharacterized protein</fullName>
    </submittedName>
</protein>
<keyword evidence="3" id="KW-1185">Reference proteome</keyword>
<dbReference type="AlphaFoldDB" id="A0A388K9U1"/>
<dbReference type="InterPro" id="IPR036872">
    <property type="entry name" value="CH_dom_sf"/>
</dbReference>
<organism evidence="2 3">
    <name type="scientific">Chara braunii</name>
    <name type="common">Braun's stonewort</name>
    <dbReference type="NCBI Taxonomy" id="69332"/>
    <lineage>
        <taxon>Eukaryota</taxon>
        <taxon>Viridiplantae</taxon>
        <taxon>Streptophyta</taxon>
        <taxon>Charophyceae</taxon>
        <taxon>Charales</taxon>
        <taxon>Characeae</taxon>
        <taxon>Chara</taxon>
    </lineage>
</organism>
<dbReference type="Gramene" id="GBG66825">
    <property type="protein sequence ID" value="GBG66825"/>
    <property type="gene ID" value="CBR_g70703"/>
</dbReference>
<proteinExistence type="predicted"/>
<accession>A0A388K9U1</accession>
<dbReference type="SUPFAM" id="SSF47576">
    <property type="entry name" value="Calponin-homology domain, CH-domain"/>
    <property type="match status" value="1"/>
</dbReference>
<dbReference type="Gene3D" id="1.10.418.10">
    <property type="entry name" value="Calponin-like domain"/>
    <property type="match status" value="1"/>
</dbReference>
<reference evidence="2 3" key="1">
    <citation type="journal article" date="2018" name="Cell">
        <title>The Chara Genome: Secondary Complexity and Implications for Plant Terrestrialization.</title>
        <authorList>
            <person name="Nishiyama T."/>
            <person name="Sakayama H."/>
            <person name="Vries J.D."/>
            <person name="Buschmann H."/>
            <person name="Saint-Marcoux D."/>
            <person name="Ullrich K.K."/>
            <person name="Haas F.B."/>
            <person name="Vanderstraeten L."/>
            <person name="Becker D."/>
            <person name="Lang D."/>
            <person name="Vosolsobe S."/>
            <person name="Rombauts S."/>
            <person name="Wilhelmsson P.K.I."/>
            <person name="Janitza P."/>
            <person name="Kern R."/>
            <person name="Heyl A."/>
            <person name="Rumpler F."/>
            <person name="Villalobos L.I.A.C."/>
            <person name="Clay J.M."/>
            <person name="Skokan R."/>
            <person name="Toyoda A."/>
            <person name="Suzuki Y."/>
            <person name="Kagoshima H."/>
            <person name="Schijlen E."/>
            <person name="Tajeshwar N."/>
            <person name="Catarino B."/>
            <person name="Hetherington A.J."/>
            <person name="Saltykova A."/>
            <person name="Bonnot C."/>
            <person name="Breuninger H."/>
            <person name="Symeonidi A."/>
            <person name="Radhakrishnan G.V."/>
            <person name="Van Nieuwerburgh F."/>
            <person name="Deforce D."/>
            <person name="Chang C."/>
            <person name="Karol K.G."/>
            <person name="Hedrich R."/>
            <person name="Ulvskov P."/>
            <person name="Glockner G."/>
            <person name="Delwiche C.F."/>
            <person name="Petrasek J."/>
            <person name="Van de Peer Y."/>
            <person name="Friml J."/>
            <person name="Beilby M."/>
            <person name="Dolan L."/>
            <person name="Kohara Y."/>
            <person name="Sugano S."/>
            <person name="Fujiyama A."/>
            <person name="Delaux P.-M."/>
            <person name="Quint M."/>
            <person name="TheiBen G."/>
            <person name="Hagemann M."/>
            <person name="Harholt J."/>
            <person name="Dunand C."/>
            <person name="Zachgo S."/>
            <person name="Langdale J."/>
            <person name="Maumus F."/>
            <person name="Straeten D.V.D."/>
            <person name="Gould S.B."/>
            <person name="Rensing S.A."/>
        </authorList>
    </citation>
    <scope>NUCLEOTIDE SEQUENCE [LARGE SCALE GENOMIC DNA]</scope>
    <source>
        <strain evidence="2 3">S276</strain>
    </source>
</reference>
<comment type="caution">
    <text evidence="2">The sequence shown here is derived from an EMBL/GenBank/DDBJ whole genome shotgun (WGS) entry which is preliminary data.</text>
</comment>
<feature type="compositionally biased region" description="Low complexity" evidence="1">
    <location>
        <begin position="55"/>
        <end position="79"/>
    </location>
</feature>
<dbReference type="EMBL" id="BFEA01000079">
    <property type="protein sequence ID" value="GBG66825.1"/>
    <property type="molecule type" value="Genomic_DNA"/>
</dbReference>
<evidence type="ECO:0000313" key="2">
    <source>
        <dbReference type="EMBL" id="GBG66825.1"/>
    </source>
</evidence>
<name>A0A388K9U1_CHABU</name>
<evidence type="ECO:0000313" key="3">
    <source>
        <dbReference type="Proteomes" id="UP000265515"/>
    </source>
</evidence>
<feature type="compositionally biased region" description="Low complexity" evidence="1">
    <location>
        <begin position="23"/>
        <end position="34"/>
    </location>
</feature>
<evidence type="ECO:0000256" key="1">
    <source>
        <dbReference type="SAM" id="MobiDB-lite"/>
    </source>
</evidence>
<feature type="compositionally biased region" description="Gly residues" evidence="1">
    <location>
        <begin position="229"/>
        <end position="251"/>
    </location>
</feature>
<feature type="region of interest" description="Disordered" evidence="1">
    <location>
        <begin position="345"/>
        <end position="384"/>
    </location>
</feature>
<dbReference type="OrthoDB" id="21595at2759"/>
<dbReference type="Proteomes" id="UP000265515">
    <property type="component" value="Unassembled WGS sequence"/>
</dbReference>
<dbReference type="CDD" id="cd00014">
    <property type="entry name" value="CH_SF"/>
    <property type="match status" value="1"/>
</dbReference>